<feature type="domain" description="Sporulation stage II protein D amidase enhancer LytB N-terminal" evidence="2">
    <location>
        <begin position="71"/>
        <end position="163"/>
    </location>
</feature>
<accession>A0A928KR57</accession>
<dbReference type="AlphaFoldDB" id="A0A928KR57"/>
<dbReference type="Proteomes" id="UP000754750">
    <property type="component" value="Unassembled WGS sequence"/>
</dbReference>
<feature type="region of interest" description="Disordered" evidence="1">
    <location>
        <begin position="30"/>
        <end position="57"/>
    </location>
</feature>
<evidence type="ECO:0000313" key="3">
    <source>
        <dbReference type="EMBL" id="MBE6832383.1"/>
    </source>
</evidence>
<evidence type="ECO:0000313" key="4">
    <source>
        <dbReference type="Proteomes" id="UP000754750"/>
    </source>
</evidence>
<dbReference type="EMBL" id="SVNY01000001">
    <property type="protein sequence ID" value="MBE6832383.1"/>
    <property type="molecule type" value="Genomic_DNA"/>
</dbReference>
<proteinExistence type="predicted"/>
<dbReference type="NCBIfam" id="TIGR02669">
    <property type="entry name" value="SpoIID_LytB"/>
    <property type="match status" value="1"/>
</dbReference>
<sequence length="340" mass="36897">MKGKTAWCMILFLLLLLIPLIALGAKIPDKESGPPTSSAAENRPPAPQSAASQESTRTSAVFKILDEPTGEVLTVDDKEFLYGAVATEMSPESPIEALKAQAVSAYTYYSRLRTQQKEKPDASLKGADFSADISSWKLYTTKAEMQKRWGSKFDAYYQTLEKVADAVYGQTLQEDGQLICATYYAISSGNTEAAKDIWGGDYSYLVPVASPGDLYASGYSTTVALAPQQVQQASQKQWGISLNGDPSKWFGKAERTSSGSVKNQTLGGKTVKGGEVRTAFGLRSANYTVTYANDKFIFSVKGYGHGVGMSQAGAEYMARHGSDYKQILEWYYPGAKLVSV</sequence>
<dbReference type="InterPro" id="IPR013693">
    <property type="entry name" value="SpoIID/LytB_N"/>
</dbReference>
<gene>
    <name evidence="3" type="primary">spoIID</name>
    <name evidence="3" type="ORF">E7512_02160</name>
</gene>
<dbReference type="NCBIfam" id="TIGR02870">
    <property type="entry name" value="spore_II_D"/>
    <property type="match status" value="1"/>
</dbReference>
<dbReference type="RefSeq" id="WP_326839854.1">
    <property type="nucleotide sequence ID" value="NZ_SVNY01000001.1"/>
</dbReference>
<evidence type="ECO:0000256" key="1">
    <source>
        <dbReference type="SAM" id="MobiDB-lite"/>
    </source>
</evidence>
<organism evidence="3 4">
    <name type="scientific">Faecalispora sporosphaeroides</name>
    <dbReference type="NCBI Taxonomy" id="1549"/>
    <lineage>
        <taxon>Bacteria</taxon>
        <taxon>Bacillati</taxon>
        <taxon>Bacillota</taxon>
        <taxon>Clostridia</taxon>
        <taxon>Eubacteriales</taxon>
        <taxon>Oscillospiraceae</taxon>
        <taxon>Faecalispora</taxon>
    </lineage>
</organism>
<dbReference type="GO" id="GO:0030435">
    <property type="term" value="P:sporulation resulting in formation of a cellular spore"/>
    <property type="evidence" value="ECO:0007669"/>
    <property type="project" value="InterPro"/>
</dbReference>
<dbReference type="InterPro" id="IPR013486">
    <property type="entry name" value="SpoIID/LytB"/>
</dbReference>
<dbReference type="InterPro" id="IPR014225">
    <property type="entry name" value="Spore_II_D_firmicutes"/>
</dbReference>
<reference evidence="3" key="1">
    <citation type="submission" date="2019-04" db="EMBL/GenBank/DDBJ databases">
        <title>Evolution of Biomass-Degrading Anaerobic Consortia Revealed by Metagenomics.</title>
        <authorList>
            <person name="Peng X."/>
        </authorList>
    </citation>
    <scope>NUCLEOTIDE SEQUENCE</scope>
    <source>
        <strain evidence="3">SIG551</strain>
    </source>
</reference>
<comment type="caution">
    <text evidence="3">The sequence shown here is derived from an EMBL/GenBank/DDBJ whole genome shotgun (WGS) entry which is preliminary data.</text>
</comment>
<dbReference type="Pfam" id="PF08486">
    <property type="entry name" value="SpoIID"/>
    <property type="match status" value="1"/>
</dbReference>
<name>A0A928KR57_9FIRM</name>
<evidence type="ECO:0000259" key="2">
    <source>
        <dbReference type="Pfam" id="PF08486"/>
    </source>
</evidence>
<protein>
    <submittedName>
        <fullName evidence="3">Stage II sporulation protein D</fullName>
    </submittedName>
</protein>